<dbReference type="Gene3D" id="3.40.50.410">
    <property type="entry name" value="von Willebrand factor, type A domain"/>
    <property type="match status" value="2"/>
</dbReference>
<dbReference type="InterPro" id="IPR036465">
    <property type="entry name" value="vWFA_dom_sf"/>
</dbReference>
<dbReference type="Proteomes" id="UP001164746">
    <property type="component" value="Chromosome 13"/>
</dbReference>
<protein>
    <recommendedName>
        <fullName evidence="1">VWFA domain-containing protein</fullName>
    </recommendedName>
</protein>
<evidence type="ECO:0000313" key="3">
    <source>
        <dbReference type="Proteomes" id="UP001164746"/>
    </source>
</evidence>
<dbReference type="PANTHER" id="PTHR24020">
    <property type="entry name" value="COLLAGEN ALPHA"/>
    <property type="match status" value="1"/>
</dbReference>
<dbReference type="Pfam" id="PF00092">
    <property type="entry name" value="VWA"/>
    <property type="match status" value="1"/>
</dbReference>
<proteinExistence type="predicted"/>
<dbReference type="EMBL" id="CP111024">
    <property type="protein sequence ID" value="WAR23433.1"/>
    <property type="molecule type" value="Genomic_DNA"/>
</dbReference>
<feature type="domain" description="VWFA" evidence="1">
    <location>
        <begin position="1"/>
        <end position="112"/>
    </location>
</feature>
<accession>A0ABY7FMK0</accession>
<evidence type="ECO:0000259" key="1">
    <source>
        <dbReference type="PROSITE" id="PS50234"/>
    </source>
</evidence>
<dbReference type="PROSITE" id="PS50234">
    <property type="entry name" value="VWFA"/>
    <property type="match status" value="1"/>
</dbReference>
<dbReference type="InterPro" id="IPR002035">
    <property type="entry name" value="VWF_A"/>
</dbReference>
<dbReference type="SUPFAM" id="SSF53300">
    <property type="entry name" value="vWA-like"/>
    <property type="match status" value="2"/>
</dbReference>
<organism evidence="2 3">
    <name type="scientific">Mya arenaria</name>
    <name type="common">Soft-shell clam</name>
    <dbReference type="NCBI Taxonomy" id="6604"/>
    <lineage>
        <taxon>Eukaryota</taxon>
        <taxon>Metazoa</taxon>
        <taxon>Spiralia</taxon>
        <taxon>Lophotrochozoa</taxon>
        <taxon>Mollusca</taxon>
        <taxon>Bivalvia</taxon>
        <taxon>Autobranchia</taxon>
        <taxon>Heteroconchia</taxon>
        <taxon>Euheterodonta</taxon>
        <taxon>Imparidentia</taxon>
        <taxon>Neoheterodontei</taxon>
        <taxon>Myida</taxon>
        <taxon>Myoidea</taxon>
        <taxon>Myidae</taxon>
        <taxon>Mya</taxon>
    </lineage>
</organism>
<sequence length="451" mass="50592">MVDAIENVSTAMTFGGSTYLERALDLVQSEIFTKRHGARDGVGRYVFILSDGLWSRPVDVMAKANFLKSKAQIYGIATGSQIKHSQLLDISTFDNVYPIGSPDVVHMIAKEIVFGCKGCSRRGTDVLLAFDLLWDNAYKEFETALDAGKLIINGLSLYPNGSDVSITTYGNDFKTIVSFNENKPKQALMQILNSKIKQEKTVSAMDESAFINNIETSFRSIRFAKKFDVTVVTIGVGWRTNIKNLLEISSDPAYTYVLGDEMGADETNMINVLCSSITEECNYHTSTTWSYHNGANGPPLSYSSVTQPGHHDRNDPFSENCETKVLDFCKTVLYIENGVKISRAHRVGEYVRGKTRPIVAKFVDTKSKMMVKDALRRVKLDYRGPNVTDQYPPEVNERRRHLVPIMKQARREGNRANLVRDKLYINNRLYKAHFPSQQFELKATGLPASSG</sequence>
<keyword evidence="3" id="KW-1185">Reference proteome</keyword>
<name>A0ABY7FMK0_MYAAR</name>
<dbReference type="PANTHER" id="PTHR24020:SF20">
    <property type="entry name" value="PH DOMAIN-CONTAINING PROTEIN"/>
    <property type="match status" value="1"/>
</dbReference>
<reference evidence="2" key="1">
    <citation type="submission" date="2022-11" db="EMBL/GenBank/DDBJ databases">
        <title>Centuries of genome instability and evolution in soft-shell clam transmissible cancer (bioRxiv).</title>
        <authorList>
            <person name="Hart S.F.M."/>
            <person name="Yonemitsu M.A."/>
            <person name="Giersch R.M."/>
            <person name="Beal B.F."/>
            <person name="Arriagada G."/>
            <person name="Davis B.W."/>
            <person name="Ostrander E.A."/>
            <person name="Goff S.P."/>
            <person name="Metzger M.J."/>
        </authorList>
    </citation>
    <scope>NUCLEOTIDE SEQUENCE</scope>
    <source>
        <strain evidence="2">MELC-2E11</strain>
        <tissue evidence="2">Siphon/mantle</tissue>
    </source>
</reference>
<dbReference type="InterPro" id="IPR050525">
    <property type="entry name" value="ECM_Assembly_Org"/>
</dbReference>
<gene>
    <name evidence="2" type="ORF">MAR_037102</name>
</gene>
<evidence type="ECO:0000313" key="2">
    <source>
        <dbReference type="EMBL" id="WAR23433.1"/>
    </source>
</evidence>